<proteinExistence type="predicted"/>
<accession>A0A2H3KS60</accession>
<reference evidence="2 3" key="1">
    <citation type="submission" date="2017-09" db="EMBL/GenBank/DDBJ databases">
        <title>Whole genomes of Flavobacteriaceae.</title>
        <authorList>
            <person name="Stine C."/>
            <person name="Li C."/>
            <person name="Tadesse D."/>
        </authorList>
    </citation>
    <scope>NUCLEOTIDE SEQUENCE [LARGE SCALE GENOMIC DNA]</scope>
    <source>
        <strain evidence="2 3">ATCC 35036</strain>
    </source>
</reference>
<comment type="caution">
    <text evidence="2">The sequence shown here is derived from an EMBL/GenBank/DDBJ whole genome shotgun (WGS) entry which is preliminary data.</text>
</comment>
<gene>
    <name evidence="2" type="ORF">B0A77_05980</name>
</gene>
<feature type="chain" id="PRO_5013951077" description="OmpL-like beta-barrel porin-2" evidence="1">
    <location>
        <begin position="20"/>
        <end position="336"/>
    </location>
</feature>
<dbReference type="OrthoDB" id="1114561at2"/>
<dbReference type="EMBL" id="PCMW01000033">
    <property type="protein sequence ID" value="PDS25004.1"/>
    <property type="molecule type" value="Genomic_DNA"/>
</dbReference>
<dbReference type="InterPro" id="IPR011486">
    <property type="entry name" value="BBP2"/>
</dbReference>
<evidence type="ECO:0000313" key="2">
    <source>
        <dbReference type="EMBL" id="PDS25004.1"/>
    </source>
</evidence>
<dbReference type="SUPFAM" id="SSF56935">
    <property type="entry name" value="Porins"/>
    <property type="match status" value="1"/>
</dbReference>
<feature type="signal peptide" evidence="1">
    <location>
        <begin position="1"/>
        <end position="19"/>
    </location>
</feature>
<dbReference type="Pfam" id="PF07642">
    <property type="entry name" value="BBP2"/>
    <property type="match status" value="1"/>
</dbReference>
<dbReference type="RefSeq" id="WP_097553872.1">
    <property type="nucleotide sequence ID" value="NZ_PCMW01000033.1"/>
</dbReference>
<sequence length="336" mass="36302">MKKTLFSFLFLATTIFTNAQDTPLEISGSADIYYKYDFSKTANIPTSFATDQNSVSLGMLDIVLKKKTGKTSFVGEVSFGPRGTGQSIPDVAGQSFHIQNLYATYAASEKWTLTAGYMATYIGYEVISPLTNFNYSTSYLFTNGPFQNAGIKATYTVSSKITLMGGLFNDQWNTYQATPKFGLNALGAQISWNPKEGLFAYFNVLSGSVSGTILDLTAAYQINSKIKLGFNATNFNGPDDQTGYSGFAIYPTYNITKAFGLGLRAESFKAKTNSNYAAVGNGSVTAFTLSGNYKSGSLTFIPEIRLDNANNPNFVTSAGNPTKTASQLTMALVYGF</sequence>
<dbReference type="Proteomes" id="UP000220828">
    <property type="component" value="Unassembled WGS sequence"/>
</dbReference>
<evidence type="ECO:0008006" key="4">
    <source>
        <dbReference type="Google" id="ProtNLM"/>
    </source>
</evidence>
<keyword evidence="1" id="KW-0732">Signal</keyword>
<evidence type="ECO:0000313" key="3">
    <source>
        <dbReference type="Proteomes" id="UP000220828"/>
    </source>
</evidence>
<name>A0A2H3KS60_9FLAO</name>
<evidence type="ECO:0000256" key="1">
    <source>
        <dbReference type="SAM" id="SignalP"/>
    </source>
</evidence>
<organism evidence="2 3">
    <name type="scientific">Flavobacterium branchiophilum</name>
    <dbReference type="NCBI Taxonomy" id="55197"/>
    <lineage>
        <taxon>Bacteria</taxon>
        <taxon>Pseudomonadati</taxon>
        <taxon>Bacteroidota</taxon>
        <taxon>Flavobacteriia</taxon>
        <taxon>Flavobacteriales</taxon>
        <taxon>Flavobacteriaceae</taxon>
        <taxon>Flavobacterium</taxon>
    </lineage>
</organism>
<protein>
    <recommendedName>
        <fullName evidence="4">OmpL-like beta-barrel porin-2</fullName>
    </recommendedName>
</protein>
<dbReference type="AlphaFoldDB" id="A0A2H3KS60"/>